<keyword evidence="3 5" id="KW-0378">Hydrolase</keyword>
<evidence type="ECO:0000256" key="4">
    <source>
        <dbReference type="ARBA" id="ARBA00022825"/>
    </source>
</evidence>
<dbReference type="Gene3D" id="3.40.50.200">
    <property type="entry name" value="Peptidase S8/S53 domain"/>
    <property type="match status" value="1"/>
</dbReference>
<feature type="domain" description="CARDB" evidence="10">
    <location>
        <begin position="836"/>
        <end position="925"/>
    </location>
</feature>
<dbReference type="InterPro" id="IPR000209">
    <property type="entry name" value="Peptidase_S8/S53_dom"/>
</dbReference>
<evidence type="ECO:0000259" key="9">
    <source>
        <dbReference type="Pfam" id="PF00082"/>
    </source>
</evidence>
<feature type="region of interest" description="Disordered" evidence="7">
    <location>
        <begin position="586"/>
        <end position="605"/>
    </location>
</feature>
<reference evidence="11" key="1">
    <citation type="journal article" date="2014" name="Genome Biol. Evol.">
        <title>Pangenome evidence for extensive interdomain horizontal transfer affecting lineage core and shell genes in uncultured planktonic thaumarchaeota and euryarchaeota.</title>
        <authorList>
            <person name="Deschamps P."/>
            <person name="Zivanovic Y."/>
            <person name="Moreira D."/>
            <person name="Rodriguez-Valera F."/>
            <person name="Lopez-Garcia P."/>
        </authorList>
    </citation>
    <scope>NUCLEOTIDE SEQUENCE</scope>
</reference>
<keyword evidence="4 5" id="KW-0720">Serine protease</keyword>
<dbReference type="InterPro" id="IPR023827">
    <property type="entry name" value="Peptidase_S8_Asp-AS"/>
</dbReference>
<name>A0A075G0G6_9EURY</name>
<evidence type="ECO:0000256" key="3">
    <source>
        <dbReference type="ARBA" id="ARBA00022801"/>
    </source>
</evidence>
<keyword evidence="2 5" id="KW-0645">Protease</keyword>
<evidence type="ECO:0000256" key="8">
    <source>
        <dbReference type="SAM" id="Phobius"/>
    </source>
</evidence>
<comment type="similarity">
    <text evidence="1 5 6">Belongs to the peptidase S8 family.</text>
</comment>
<feature type="active site" description="Charge relay system" evidence="5">
    <location>
        <position position="244"/>
    </location>
</feature>
<feature type="region of interest" description="Disordered" evidence="7">
    <location>
        <begin position="441"/>
        <end position="501"/>
    </location>
</feature>
<dbReference type="GO" id="GO:0006508">
    <property type="term" value="P:proteolysis"/>
    <property type="evidence" value="ECO:0007669"/>
    <property type="project" value="UniProtKB-KW"/>
</dbReference>
<dbReference type="InterPro" id="IPR036852">
    <property type="entry name" value="Peptidase_S8/S53_dom_sf"/>
</dbReference>
<feature type="region of interest" description="Disordered" evidence="7">
    <location>
        <begin position="550"/>
        <end position="569"/>
    </location>
</feature>
<dbReference type="Pfam" id="PF07705">
    <property type="entry name" value="CARDB"/>
    <property type="match status" value="1"/>
</dbReference>
<dbReference type="PRINTS" id="PR00723">
    <property type="entry name" value="SUBTILISIN"/>
</dbReference>
<feature type="region of interest" description="Disordered" evidence="7">
    <location>
        <begin position="288"/>
        <end position="311"/>
    </location>
</feature>
<dbReference type="InterPro" id="IPR015500">
    <property type="entry name" value="Peptidase_S8_subtilisin-rel"/>
</dbReference>
<keyword evidence="8" id="KW-0472">Membrane</keyword>
<dbReference type="InterPro" id="IPR013783">
    <property type="entry name" value="Ig-like_fold"/>
</dbReference>
<dbReference type="PANTHER" id="PTHR43806:SF11">
    <property type="entry name" value="CEREVISIN-RELATED"/>
    <property type="match status" value="1"/>
</dbReference>
<feature type="region of interest" description="Disordered" evidence="7">
    <location>
        <begin position="254"/>
        <end position="274"/>
    </location>
</feature>
<feature type="transmembrane region" description="Helical" evidence="8">
    <location>
        <begin position="1447"/>
        <end position="1472"/>
    </location>
</feature>
<dbReference type="EMBL" id="KF900492">
    <property type="protein sequence ID" value="AIE96909.1"/>
    <property type="molecule type" value="Genomic_DNA"/>
</dbReference>
<dbReference type="PROSITE" id="PS51892">
    <property type="entry name" value="SUBTILASE"/>
    <property type="match status" value="1"/>
</dbReference>
<evidence type="ECO:0000256" key="5">
    <source>
        <dbReference type="PROSITE-ProRule" id="PRU01240"/>
    </source>
</evidence>
<dbReference type="InterPro" id="IPR023828">
    <property type="entry name" value="Peptidase_S8_Ser-AS"/>
</dbReference>
<protein>
    <submittedName>
        <fullName evidence="11">Subtilisin-like serine protease</fullName>
    </submittedName>
</protein>
<feature type="compositionally biased region" description="Basic and acidic residues" evidence="7">
    <location>
        <begin position="441"/>
        <end position="450"/>
    </location>
</feature>
<evidence type="ECO:0000256" key="2">
    <source>
        <dbReference type="ARBA" id="ARBA00022670"/>
    </source>
</evidence>
<dbReference type="InterPro" id="IPR050131">
    <property type="entry name" value="Peptidase_S8_subtilisin-like"/>
</dbReference>
<feature type="compositionally biased region" description="Acidic residues" evidence="7">
    <location>
        <begin position="256"/>
        <end position="271"/>
    </location>
</feature>
<dbReference type="Gene3D" id="2.60.40.10">
    <property type="entry name" value="Immunoglobulins"/>
    <property type="match status" value="2"/>
</dbReference>
<keyword evidence="8" id="KW-0812">Transmembrane</keyword>
<evidence type="ECO:0000256" key="7">
    <source>
        <dbReference type="SAM" id="MobiDB-lite"/>
    </source>
</evidence>
<feature type="active site" description="Charge relay system" evidence="5">
    <location>
        <position position="304"/>
    </location>
</feature>
<dbReference type="SUPFAM" id="SSF52743">
    <property type="entry name" value="Subtilisin-like"/>
    <property type="match status" value="1"/>
</dbReference>
<evidence type="ECO:0000256" key="1">
    <source>
        <dbReference type="ARBA" id="ARBA00011073"/>
    </source>
</evidence>
<proteinExistence type="inferred from homology"/>
<feature type="domain" description="Peptidase S8/S53" evidence="9">
    <location>
        <begin position="235"/>
        <end position="574"/>
    </location>
</feature>
<dbReference type="PROSITE" id="PS00136">
    <property type="entry name" value="SUBTILASE_ASP"/>
    <property type="match status" value="1"/>
</dbReference>
<dbReference type="PANTHER" id="PTHR43806">
    <property type="entry name" value="PEPTIDASE S8"/>
    <property type="match status" value="1"/>
</dbReference>
<feature type="compositionally biased region" description="Polar residues" evidence="7">
    <location>
        <begin position="482"/>
        <end position="497"/>
    </location>
</feature>
<feature type="compositionally biased region" description="Basic and acidic residues" evidence="7">
    <location>
        <begin position="294"/>
        <end position="305"/>
    </location>
</feature>
<dbReference type="InterPro" id="IPR022398">
    <property type="entry name" value="Peptidase_S8_His-AS"/>
</dbReference>
<organism evidence="11">
    <name type="scientific">uncultured marine group II/III euryarchaeote AD1000_88_D12</name>
    <dbReference type="NCBI Taxonomy" id="1457821"/>
    <lineage>
        <taxon>Archaea</taxon>
        <taxon>Methanobacteriati</taxon>
        <taxon>Methanobacteriota</taxon>
        <taxon>environmental samples</taxon>
    </lineage>
</organism>
<accession>A0A075G0G6</accession>
<dbReference type="GO" id="GO:0004252">
    <property type="term" value="F:serine-type endopeptidase activity"/>
    <property type="evidence" value="ECO:0007669"/>
    <property type="project" value="UniProtKB-UniRule"/>
</dbReference>
<feature type="active site" description="Charge relay system" evidence="5">
    <location>
        <position position="515"/>
    </location>
</feature>
<dbReference type="InterPro" id="IPR011635">
    <property type="entry name" value="CARDB"/>
</dbReference>
<dbReference type="PROSITE" id="PS00138">
    <property type="entry name" value="SUBTILASE_SER"/>
    <property type="match status" value="1"/>
</dbReference>
<feature type="compositionally biased region" description="Gly residues" evidence="7">
    <location>
        <begin position="587"/>
        <end position="596"/>
    </location>
</feature>
<evidence type="ECO:0000259" key="10">
    <source>
        <dbReference type="Pfam" id="PF07705"/>
    </source>
</evidence>
<dbReference type="PROSITE" id="PS00137">
    <property type="entry name" value="SUBTILASE_HIS"/>
    <property type="match status" value="1"/>
</dbReference>
<keyword evidence="8" id="KW-1133">Transmembrane helix</keyword>
<dbReference type="Pfam" id="PF00082">
    <property type="entry name" value="Peptidase_S8"/>
    <property type="match status" value="1"/>
</dbReference>
<evidence type="ECO:0000256" key="6">
    <source>
        <dbReference type="RuleBase" id="RU003355"/>
    </source>
</evidence>
<sequence length="1611" mass="174204">MTESRLDLTPIVLAAMILVLDMSIAVSAFPTQDDVDSLGIGEDSEGFENVGQERPANWPPALICGEIQCESIDRSIRSPPFDAGFPVEDEGWWFGYWYDFDSDGMDDRLQRIIAGQRQSVSSTAIIGIDGKDTVAIVVDYAWHPGPSDLAALREVLEAHGWQEQGSWFFQMDILDSIVLDHVPVSALIEIWQLDGVVMVEEQNVLAPYLDSAPRGSKVRDSDRYDETMRDFGYDGSGIVIAILDTGVDNEHFSLDDFSDDNDDNENDPDDLADPKWIAGCDATSLNQNDCNNEGTHDPDDGDGHGTHVAGIALGTGDSRRIHQGYAPGAYLVDVKVMTDTGGTNSAATLKGINWVAANVDTDWGNNDSSEGIQVMSMSFGSIGDPNGDDPGDNGTAADARAVNQAAEAGVVPVAAIGNDGRRRVTSVGAADASITVGAIDDKDTVDRGDDSIASYSNSGPREDDGDGDDQDELKPDVVSPGTDMNSASHAASSSQLPGTPKPLAEDSYVELSGTSMACPAVAGFVAIILQIADEEGMSLDPQDVKDLLRENSDSRGEASEPDASDTWNDEYGFGIIDGNMILSAMIGDGGGNGGGNETEPPPPGEGEWLAIERPIEDSWLVEGETYSVRGHIDEDAETNGSIEEVQVKITYTHKPEGSPTQEEVLVDWHQAQGTVNWTTDFSIPDFTEDEINALEIRISVQARNEWDQWSDTQRQEHEIGRVELTLTSPSGQNSVAGDVRFEGEYETVDGGTLQWRIGKEDWVDETVYAGSGGTTGMFSFNWDSDQHPDGSHRISLRLISGGEVRSEEVRITLEIDNDPPAPDLMFRSGITVSEWGIPLSETFVNSFVDVSAEIRNDGDQAATNVVVYLLEEGTRKYELTIPSIDSGDIVAVTLYWNPLEVGDRQVTIALDPGDSIEEIDETNNDESIDFEVVQRPAGIDLAFATGAITTTPAIPRPGELFQINARVDNLGSTTAEQVDAQLHLHTERGWELTSSTTIPSISGAGSQSVSFALSTEESGPFEFRITLTGPILSDIDWSNNQVEWTALVEKSTVSGGRGMNFQSGEIPVEVIELNGEGIVVGAIDGGLSLYRLNSNHGMTACTNMLEETWSGDFHAVATDDGVAHVVWTRRFLDTSGYLQQTVSYSTIDSACQMTPIQDLMDPILLSDGKYWGIDLDVKGTELLVAGYHRDLLTGGSYQDLTSIFLLEADAPTSSNDWRLTPNVIADIDVVAGQTDPVQIEFGEDIGHILFQSMRNDTTGADRLGLWYAHGDLQHSSWAYKKAVGDEASLPQMRVETVSGEDRLMVAWREGSGLDTRFINMIADDSFNAIGNNSISINARGLSNIIFLENDRGVQVFHDMVGPSGPQVQYGMMNAESGWMSISNRISAGWLHSVSRAPSGDEVAIIHTSSQGWVIRSIIDDSTGDRDKGDILEQLRFNLGLDEGSFNILLGGVAVAVLLLCTIVLAVLSGRAIRWMGGRRRTRAEGVVMLEDDVVDVIDEEDITVEAIDTSSIVEIVEDDSDSGSSRRERRQRRADVAEMAEMAPPMPGMIPPPPAEGAVAQPLPPMGEAPVLPGLPPLNRSVVCPDCASRFEVGMDLKMTRCPICALRIDL</sequence>
<evidence type="ECO:0000313" key="11">
    <source>
        <dbReference type="EMBL" id="AIE96909.1"/>
    </source>
</evidence>